<gene>
    <name evidence="2" type="ORF">E2C01_065043</name>
</gene>
<accession>A0A5B7HMF2</accession>
<feature type="chain" id="PRO_5022926367" description="Secreted protein" evidence="1">
    <location>
        <begin position="25"/>
        <end position="82"/>
    </location>
</feature>
<organism evidence="2 3">
    <name type="scientific">Portunus trituberculatus</name>
    <name type="common">Swimming crab</name>
    <name type="synonym">Neptunus trituberculatus</name>
    <dbReference type="NCBI Taxonomy" id="210409"/>
    <lineage>
        <taxon>Eukaryota</taxon>
        <taxon>Metazoa</taxon>
        <taxon>Ecdysozoa</taxon>
        <taxon>Arthropoda</taxon>
        <taxon>Crustacea</taxon>
        <taxon>Multicrustacea</taxon>
        <taxon>Malacostraca</taxon>
        <taxon>Eumalacostraca</taxon>
        <taxon>Eucarida</taxon>
        <taxon>Decapoda</taxon>
        <taxon>Pleocyemata</taxon>
        <taxon>Brachyura</taxon>
        <taxon>Eubrachyura</taxon>
        <taxon>Portunoidea</taxon>
        <taxon>Portunidae</taxon>
        <taxon>Portuninae</taxon>
        <taxon>Portunus</taxon>
    </lineage>
</organism>
<comment type="caution">
    <text evidence="2">The sequence shown here is derived from an EMBL/GenBank/DDBJ whole genome shotgun (WGS) entry which is preliminary data.</text>
</comment>
<evidence type="ECO:0000313" key="2">
    <source>
        <dbReference type="EMBL" id="MPC70785.1"/>
    </source>
</evidence>
<keyword evidence="1" id="KW-0732">Signal</keyword>
<reference evidence="2 3" key="1">
    <citation type="submission" date="2019-05" db="EMBL/GenBank/DDBJ databases">
        <title>Another draft genome of Portunus trituberculatus and its Hox gene families provides insights of decapod evolution.</title>
        <authorList>
            <person name="Jeong J.-H."/>
            <person name="Song I."/>
            <person name="Kim S."/>
            <person name="Choi T."/>
            <person name="Kim D."/>
            <person name="Ryu S."/>
            <person name="Kim W."/>
        </authorList>
    </citation>
    <scope>NUCLEOTIDE SEQUENCE [LARGE SCALE GENOMIC DNA]</scope>
    <source>
        <tissue evidence="2">Muscle</tissue>
    </source>
</reference>
<dbReference type="AlphaFoldDB" id="A0A5B7HMF2"/>
<evidence type="ECO:0000256" key="1">
    <source>
        <dbReference type="SAM" id="SignalP"/>
    </source>
</evidence>
<feature type="signal peptide" evidence="1">
    <location>
        <begin position="1"/>
        <end position="24"/>
    </location>
</feature>
<dbReference type="EMBL" id="VSRR010031702">
    <property type="protein sequence ID" value="MPC70785.1"/>
    <property type="molecule type" value="Genomic_DNA"/>
</dbReference>
<keyword evidence="3" id="KW-1185">Reference proteome</keyword>
<evidence type="ECO:0000313" key="3">
    <source>
        <dbReference type="Proteomes" id="UP000324222"/>
    </source>
</evidence>
<sequence length="82" mass="9158">MIFLPFRELSRVLFSCLSISSVKAFFLQAPSTVGAFDKIYEGSQPGGLKVYAGSVWRPVPPRTVVSRLQVCDLPCFFKNIEN</sequence>
<evidence type="ECO:0008006" key="4">
    <source>
        <dbReference type="Google" id="ProtNLM"/>
    </source>
</evidence>
<dbReference type="Proteomes" id="UP000324222">
    <property type="component" value="Unassembled WGS sequence"/>
</dbReference>
<name>A0A5B7HMF2_PORTR</name>
<proteinExistence type="predicted"/>
<protein>
    <recommendedName>
        <fullName evidence="4">Secreted protein</fullName>
    </recommendedName>
</protein>